<feature type="region of interest" description="Disordered" evidence="1">
    <location>
        <begin position="265"/>
        <end position="370"/>
    </location>
</feature>
<dbReference type="Pfam" id="PF03457">
    <property type="entry name" value="HA"/>
    <property type="match status" value="2"/>
</dbReference>
<feature type="domain" description="Helicase-associated" evidence="2">
    <location>
        <begin position="543"/>
        <end position="614"/>
    </location>
</feature>
<feature type="compositionally biased region" description="Low complexity" evidence="1">
    <location>
        <begin position="232"/>
        <end position="241"/>
    </location>
</feature>
<feature type="region of interest" description="Disordered" evidence="1">
    <location>
        <begin position="231"/>
        <end position="252"/>
    </location>
</feature>
<reference evidence="3" key="1">
    <citation type="submission" date="2013-12" db="EMBL/GenBank/DDBJ databases">
        <title>The Genome Sequence of Aphanomyces astaci APO3.</title>
        <authorList>
            <consortium name="The Broad Institute Genomics Platform"/>
            <person name="Russ C."/>
            <person name="Tyler B."/>
            <person name="van West P."/>
            <person name="Dieguez-Uribeondo J."/>
            <person name="Young S.K."/>
            <person name="Zeng Q."/>
            <person name="Gargeya S."/>
            <person name="Fitzgerald M."/>
            <person name="Abouelleil A."/>
            <person name="Alvarado L."/>
            <person name="Chapman S.B."/>
            <person name="Gainer-Dewar J."/>
            <person name="Goldberg J."/>
            <person name="Griggs A."/>
            <person name="Gujja S."/>
            <person name="Hansen M."/>
            <person name="Howarth C."/>
            <person name="Imamovic A."/>
            <person name="Ireland A."/>
            <person name="Larimer J."/>
            <person name="McCowan C."/>
            <person name="Murphy C."/>
            <person name="Pearson M."/>
            <person name="Poon T.W."/>
            <person name="Priest M."/>
            <person name="Roberts A."/>
            <person name="Saif S."/>
            <person name="Shea T."/>
            <person name="Sykes S."/>
            <person name="Wortman J."/>
            <person name="Nusbaum C."/>
            <person name="Birren B."/>
        </authorList>
    </citation>
    <scope>NUCLEOTIDE SEQUENCE [LARGE SCALE GENOMIC DNA]</scope>
    <source>
        <strain evidence="3">APO3</strain>
    </source>
</reference>
<protein>
    <recommendedName>
        <fullName evidence="2">Helicase-associated domain-containing protein</fullName>
    </recommendedName>
</protein>
<dbReference type="PANTHER" id="PTHR37066">
    <property type="entry name" value="HELICASE-ASSOCIATED"/>
    <property type="match status" value="1"/>
</dbReference>
<dbReference type="Gene3D" id="3.30.420.10">
    <property type="entry name" value="Ribonuclease H-like superfamily/Ribonuclease H"/>
    <property type="match status" value="1"/>
</dbReference>
<evidence type="ECO:0000313" key="3">
    <source>
        <dbReference type="EMBL" id="ETV68921.1"/>
    </source>
</evidence>
<sequence length="717" mass="80310">MPRGPNITEQEKGQIMAFLQLKKSYRYIAKAIQRSNKLVRSFVRSIGQPVPQKMHGRPFKLKRRDVRRIFRLATRKNMSCKQISAALASKFAKYIKRRSDGPDGCQYYWHDLLQDVETYSKRVAGGGSVMVWGGMSFYNKTSLAFLEGRQNSRKYQETLRSHLLPAMRELVGLVPNHEAIFQQDNAMLMTIDHRVAGAGGVEVIDLLSSSSDDEDKCGAPAHSMGMPVEVVSLSSSSSSSSGDESPQPYHRNKSHQAYYLRAPLSQQHPTSTKRQAEVKDPYSFLGQPTMRSHRRRRLTPTSTSPPQPSHEQLSPPTVTPSFNLSPPSSPSSPLSPTLLHASPDLVVSSQQPTPDETTSPPPPPIPLSNDPEARFVQVVQVAYSIQRHISDYTYLAPTFTIPRQHPWPLAWAGTVVNVSACREAYRHGQLHSHTVAQATACHFVWDDDEAALQWKVHLAALYAYKAKYGNLAVPPSFQVPPCNTHTTEMLPPPPELDTIWPKDASCLPLGRLAQALRAAPRGSLSQSQRDQLDHIGFLWDERQVTWTNRLIALKTFKHVHGHMHVPTLFVVPDDDSQWPTPTHGLPLGWIVASLRQHKRTLLPEQVQLLTALGFVFTPPQYHLGLARKSPPHTLPRTYPRNLVADPRVPVAKTITAHSPKRADVFTYCNVDADMYYLGAYATARFPMFGARALPPTVQWTDYGEVVREDIWAGQHGQ</sequence>
<name>W4FPN8_APHAT</name>
<gene>
    <name evidence="3" type="ORF">H257_15265</name>
</gene>
<dbReference type="RefSeq" id="XP_009841598.1">
    <property type="nucleotide sequence ID" value="XM_009843296.1"/>
</dbReference>
<proteinExistence type="predicted"/>
<evidence type="ECO:0000256" key="1">
    <source>
        <dbReference type="SAM" id="MobiDB-lite"/>
    </source>
</evidence>
<feature type="compositionally biased region" description="Low complexity" evidence="1">
    <location>
        <begin position="320"/>
        <end position="358"/>
    </location>
</feature>
<dbReference type="PANTHER" id="PTHR37066:SF1">
    <property type="entry name" value="LNS2_PITP DOMAIN-CONTAINING PROTEIN"/>
    <property type="match status" value="1"/>
</dbReference>
<dbReference type="OrthoDB" id="79655at2759"/>
<dbReference type="GO" id="GO:0003676">
    <property type="term" value="F:nucleic acid binding"/>
    <property type="evidence" value="ECO:0007669"/>
    <property type="project" value="InterPro"/>
</dbReference>
<dbReference type="Gene3D" id="6.10.140.530">
    <property type="match status" value="1"/>
</dbReference>
<dbReference type="STRING" id="112090.W4FPN8"/>
<dbReference type="AlphaFoldDB" id="W4FPN8"/>
<evidence type="ECO:0000259" key="2">
    <source>
        <dbReference type="Pfam" id="PF03457"/>
    </source>
</evidence>
<organism evidence="3">
    <name type="scientific">Aphanomyces astaci</name>
    <name type="common">Crayfish plague agent</name>
    <dbReference type="NCBI Taxonomy" id="112090"/>
    <lineage>
        <taxon>Eukaryota</taxon>
        <taxon>Sar</taxon>
        <taxon>Stramenopiles</taxon>
        <taxon>Oomycota</taxon>
        <taxon>Saprolegniomycetes</taxon>
        <taxon>Saprolegniales</taxon>
        <taxon>Verrucalvaceae</taxon>
        <taxon>Aphanomyces</taxon>
    </lineage>
</organism>
<dbReference type="GeneID" id="20817261"/>
<dbReference type="InterPro" id="IPR005114">
    <property type="entry name" value="Helicase_assoc"/>
</dbReference>
<accession>W4FPN8</accession>
<dbReference type="EMBL" id="KI913181">
    <property type="protein sequence ID" value="ETV68921.1"/>
    <property type="molecule type" value="Genomic_DNA"/>
</dbReference>
<dbReference type="InterPro" id="IPR036397">
    <property type="entry name" value="RNaseH_sf"/>
</dbReference>
<dbReference type="VEuPathDB" id="FungiDB:H257_15265"/>
<dbReference type="Gene3D" id="1.10.10.60">
    <property type="entry name" value="Homeodomain-like"/>
    <property type="match status" value="1"/>
</dbReference>
<feature type="domain" description="Helicase-associated" evidence="2">
    <location>
        <begin position="452"/>
        <end position="537"/>
    </location>
</feature>